<protein>
    <submittedName>
        <fullName evidence="1">Uncharacterized protein</fullName>
    </submittedName>
</protein>
<dbReference type="OrthoDB" id="9429671at2"/>
<sequence length="175" mass="20381">MSIFKICILEKNWLKECENVETDLCLHGRVNVIIGDEVVAENYDCTISSTAIYLLKSLTNNHYMDEMSNQMLPCCGHFIIPMEDDTVEISGCQVGVDWSVIHKGNSVSIKTRRGTEININIDEYRESVIKFVDEVEQFYINSGKKVLPEDDFYKKGYSQFWNEWRERRYGISEKL</sequence>
<accession>A0A267MLC2</accession>
<keyword evidence="2" id="KW-1185">Reference proteome</keyword>
<evidence type="ECO:0000313" key="1">
    <source>
        <dbReference type="EMBL" id="PAB60336.1"/>
    </source>
</evidence>
<name>A0A267MLC2_9FIRM</name>
<gene>
    <name evidence="1" type="ORF">CCE28_05425</name>
</gene>
<proteinExistence type="predicted"/>
<dbReference type="AlphaFoldDB" id="A0A267MLC2"/>
<dbReference type="Proteomes" id="UP000216024">
    <property type="component" value="Unassembled WGS sequence"/>
</dbReference>
<organism evidence="1 2">
    <name type="scientific">Anaeromicrobium sediminis</name>
    <dbReference type="NCBI Taxonomy" id="1478221"/>
    <lineage>
        <taxon>Bacteria</taxon>
        <taxon>Bacillati</taxon>
        <taxon>Bacillota</taxon>
        <taxon>Clostridia</taxon>
        <taxon>Peptostreptococcales</taxon>
        <taxon>Thermotaleaceae</taxon>
        <taxon>Anaeromicrobium</taxon>
    </lineage>
</organism>
<dbReference type="EMBL" id="NIBG01000003">
    <property type="protein sequence ID" value="PAB60336.1"/>
    <property type="molecule type" value="Genomic_DNA"/>
</dbReference>
<reference evidence="1 2" key="1">
    <citation type="submission" date="2017-06" db="EMBL/GenBank/DDBJ databases">
        <title>Draft genome sequence of anaerobic fermentative bacterium Anaeromicrobium sediminis DY2726D isolated from West Pacific Ocean sediments.</title>
        <authorList>
            <person name="Zeng X."/>
        </authorList>
    </citation>
    <scope>NUCLEOTIDE SEQUENCE [LARGE SCALE GENOMIC DNA]</scope>
    <source>
        <strain evidence="1 2">DY2726D</strain>
    </source>
</reference>
<comment type="caution">
    <text evidence="1">The sequence shown here is derived from an EMBL/GenBank/DDBJ whole genome shotgun (WGS) entry which is preliminary data.</text>
</comment>
<dbReference type="RefSeq" id="WP_095131756.1">
    <property type="nucleotide sequence ID" value="NZ_NIBG01000003.1"/>
</dbReference>
<evidence type="ECO:0000313" key="2">
    <source>
        <dbReference type="Proteomes" id="UP000216024"/>
    </source>
</evidence>